<sequence length="126" mass="14562">MILSHGRDRSWKRNAWTYRRICKNCTLFISKKSTPLVILLIPVAFLILPMMHCLPSIAKNYCQTTAAQYPTVVMFLLELQQVAAQRIRASLNPSPFYLPFRSQHKNISHLVARDETTTSSKKTKRN</sequence>
<proteinExistence type="predicted"/>
<organism evidence="2">
    <name type="scientific">Cacopsylla melanoneura</name>
    <dbReference type="NCBI Taxonomy" id="428564"/>
    <lineage>
        <taxon>Eukaryota</taxon>
        <taxon>Metazoa</taxon>
        <taxon>Ecdysozoa</taxon>
        <taxon>Arthropoda</taxon>
        <taxon>Hexapoda</taxon>
        <taxon>Insecta</taxon>
        <taxon>Pterygota</taxon>
        <taxon>Neoptera</taxon>
        <taxon>Paraneoptera</taxon>
        <taxon>Hemiptera</taxon>
        <taxon>Sternorrhyncha</taxon>
        <taxon>Psylloidea</taxon>
        <taxon>Psyllidae</taxon>
        <taxon>Psyllinae</taxon>
        <taxon>Cacopsylla</taxon>
    </lineage>
</organism>
<protein>
    <submittedName>
        <fullName evidence="2">Uncharacterized protein</fullName>
    </submittedName>
</protein>
<evidence type="ECO:0000313" key="2">
    <source>
        <dbReference type="EMBL" id="CAG6642774.1"/>
    </source>
</evidence>
<keyword evidence="1" id="KW-1133">Transmembrane helix</keyword>
<keyword evidence="1" id="KW-0472">Membrane</keyword>
<dbReference type="EMBL" id="HBUF01442725">
    <property type="protein sequence ID" value="CAG6743043.1"/>
    <property type="molecule type" value="Transcribed_RNA"/>
</dbReference>
<reference evidence="2" key="1">
    <citation type="submission" date="2021-05" db="EMBL/GenBank/DDBJ databases">
        <authorList>
            <person name="Alioto T."/>
            <person name="Alioto T."/>
            <person name="Gomez Garrido J."/>
        </authorList>
    </citation>
    <scope>NUCLEOTIDE SEQUENCE</scope>
</reference>
<evidence type="ECO:0000256" key="1">
    <source>
        <dbReference type="SAM" id="Phobius"/>
    </source>
</evidence>
<name>A0A8D8R1Y8_9HEMI</name>
<dbReference type="EMBL" id="HBUF01124167">
    <property type="protein sequence ID" value="CAG6642774.1"/>
    <property type="molecule type" value="Transcribed_RNA"/>
</dbReference>
<accession>A0A8D8R1Y8</accession>
<keyword evidence="1" id="KW-0812">Transmembrane</keyword>
<dbReference type="EMBL" id="HBUF01308127">
    <property type="protein sequence ID" value="CAG6692616.1"/>
    <property type="molecule type" value="Transcribed_RNA"/>
</dbReference>
<feature type="transmembrane region" description="Helical" evidence="1">
    <location>
        <begin position="36"/>
        <end position="58"/>
    </location>
</feature>
<dbReference type="AlphaFoldDB" id="A0A8D8R1Y8"/>